<protein>
    <submittedName>
        <fullName evidence="2">Uncharacterized protein</fullName>
    </submittedName>
</protein>
<evidence type="ECO:0000313" key="3">
    <source>
        <dbReference type="Proteomes" id="UP000288363"/>
    </source>
</evidence>
<reference evidence="2 3" key="1">
    <citation type="submission" date="2018-12" db="EMBL/GenBank/DDBJ databases">
        <authorList>
            <person name="Almail A."/>
            <person name="Dorhout K.E."/>
            <person name="Johnson J."/>
            <person name="Jorgensen H.J."/>
            <person name="Tolsma S."/>
            <person name="Garlena R.A."/>
            <person name="Russell D.A."/>
            <person name="Pope W.H."/>
            <person name="Jacobs-Sera D."/>
            <person name="Hatfull G.F."/>
        </authorList>
    </citation>
    <scope>NUCLEOTIDE SEQUENCE [LARGE SCALE GENOMIC DNA]</scope>
</reference>
<name>A0A3S9UQQ8_9CAUD</name>
<evidence type="ECO:0000256" key="1">
    <source>
        <dbReference type="SAM" id="MobiDB-lite"/>
    </source>
</evidence>
<dbReference type="RefSeq" id="YP_009842784.1">
    <property type="nucleotide sequence ID" value="NC_048743.1"/>
</dbReference>
<dbReference type="Proteomes" id="UP000288363">
    <property type="component" value="Segment"/>
</dbReference>
<feature type="region of interest" description="Disordered" evidence="1">
    <location>
        <begin position="239"/>
        <end position="294"/>
    </location>
</feature>
<feature type="region of interest" description="Disordered" evidence="1">
    <location>
        <begin position="51"/>
        <end position="77"/>
    </location>
</feature>
<feature type="compositionally biased region" description="Basic and acidic residues" evidence="1">
    <location>
        <begin position="53"/>
        <end position="69"/>
    </location>
</feature>
<keyword evidence="3" id="KW-1185">Reference proteome</keyword>
<accession>A0A3S9UQQ8</accession>
<dbReference type="KEGG" id="vg:55613045"/>
<dbReference type="EMBL" id="MK279909">
    <property type="protein sequence ID" value="AZS12622.1"/>
    <property type="molecule type" value="Genomic_DNA"/>
</dbReference>
<evidence type="ECO:0000313" key="2">
    <source>
        <dbReference type="EMBL" id="AZS12622.1"/>
    </source>
</evidence>
<dbReference type="GeneID" id="55613045"/>
<organism evidence="2 3">
    <name type="scientific">Mycobacterium phage DrLupo</name>
    <dbReference type="NCBI Taxonomy" id="2499037"/>
    <lineage>
        <taxon>Viruses</taxon>
        <taxon>Duplodnaviria</taxon>
        <taxon>Heunggongvirae</taxon>
        <taxon>Uroviricota</taxon>
        <taxon>Caudoviricetes</taxon>
        <taxon>Barnyardvirus</taxon>
        <taxon>Barnyardvirus drlupo</taxon>
    </lineage>
</organism>
<sequence length="294" mass="31883">MGKKKKAKKKPQPSLGGGVLNAAFAQLRERMADPEVQARMAASFSKLRPQVEAIKEEMGKNPKRTRSENEDGGPDIPVLEGTLLRPMHEVTRARVINWYWTTEDYAVVATFALADSERTTDVLKGIPGARKGDYAVSVFGRNGGSITNLTPTVAKSLGEALLSAHGWEHVWPKHYQEPDFTTEGGEMAYIPHDDPGPTIPASHLPPMATGVDYVSMQRQHETTRDEGPAIVPLAEQMQPDIPTGESGQPDCLRFPGGGQTEAEFLGNTGGFGDSEAPPAAPDDDEWDLRNRNGG</sequence>
<proteinExistence type="predicted"/>
<gene>
    <name evidence="2" type="primary">86</name>
    <name evidence="2" type="ORF">SEA_DRLUPO_86</name>
</gene>